<dbReference type="Pfam" id="PF00134">
    <property type="entry name" value="Cyclin_N"/>
    <property type="match status" value="1"/>
</dbReference>
<dbReference type="AlphaFoldDB" id="A0A1S2Y3D9"/>
<dbReference type="Pfam" id="PF02984">
    <property type="entry name" value="Cyclin_C"/>
    <property type="match status" value="1"/>
</dbReference>
<evidence type="ECO:0000256" key="7">
    <source>
        <dbReference type="SAM" id="MobiDB-lite"/>
    </source>
</evidence>
<evidence type="ECO:0000256" key="1">
    <source>
        <dbReference type="ARBA" id="ARBA00011177"/>
    </source>
</evidence>
<dbReference type="InterPro" id="IPR036915">
    <property type="entry name" value="Cyclin-like_sf"/>
</dbReference>
<dbReference type="PaxDb" id="3827-XP_004498725.1"/>
<name>A0A1S2Y3D9_CICAR</name>
<evidence type="ECO:0000313" key="10">
    <source>
        <dbReference type="RefSeq" id="XP_004498725.1"/>
    </source>
</evidence>
<evidence type="ECO:0000256" key="6">
    <source>
        <dbReference type="RuleBase" id="RU000383"/>
    </source>
</evidence>
<organism evidence="9 10">
    <name type="scientific">Cicer arietinum</name>
    <name type="common">Chickpea</name>
    <name type="synonym">Garbanzo</name>
    <dbReference type="NCBI Taxonomy" id="3827"/>
    <lineage>
        <taxon>Eukaryota</taxon>
        <taxon>Viridiplantae</taxon>
        <taxon>Streptophyta</taxon>
        <taxon>Embryophyta</taxon>
        <taxon>Tracheophyta</taxon>
        <taxon>Spermatophyta</taxon>
        <taxon>Magnoliopsida</taxon>
        <taxon>eudicotyledons</taxon>
        <taxon>Gunneridae</taxon>
        <taxon>Pentapetalae</taxon>
        <taxon>rosids</taxon>
        <taxon>fabids</taxon>
        <taxon>Fabales</taxon>
        <taxon>Fabaceae</taxon>
        <taxon>Papilionoideae</taxon>
        <taxon>50 kb inversion clade</taxon>
        <taxon>NPAAA clade</taxon>
        <taxon>Hologalegina</taxon>
        <taxon>IRL clade</taxon>
        <taxon>Cicereae</taxon>
        <taxon>Cicer</taxon>
    </lineage>
</organism>
<dbReference type="RefSeq" id="XP_004498725.1">
    <property type="nucleotide sequence ID" value="XM_004498668.3"/>
</dbReference>
<dbReference type="GO" id="GO:0051301">
    <property type="term" value="P:cell division"/>
    <property type="evidence" value="ECO:0007669"/>
    <property type="project" value="UniProtKB-KW"/>
</dbReference>
<dbReference type="PANTHER" id="PTHR10177">
    <property type="entry name" value="CYCLINS"/>
    <property type="match status" value="1"/>
</dbReference>
<keyword evidence="3 6" id="KW-0195">Cyclin</keyword>
<evidence type="ECO:0000256" key="3">
    <source>
        <dbReference type="ARBA" id="ARBA00023127"/>
    </source>
</evidence>
<dbReference type="eggNOG" id="KOG0653">
    <property type="taxonomic scope" value="Eukaryota"/>
</dbReference>
<evidence type="ECO:0000259" key="8">
    <source>
        <dbReference type="SMART" id="SM00385"/>
    </source>
</evidence>
<dbReference type="OrthoDB" id="5590282at2759"/>
<feature type="compositionally biased region" description="Basic and acidic residues" evidence="7">
    <location>
        <begin position="189"/>
        <end position="215"/>
    </location>
</feature>
<evidence type="ECO:0000313" key="9">
    <source>
        <dbReference type="Proteomes" id="UP000087171"/>
    </source>
</evidence>
<sequence>MVIRSRSSKRKLQQEAPSHIVSKKLRSKIPRRRRNQISPVLLASAKFKISKENPRLSVDSSSGSDFAGGEVSCNSSRISSVFVGKGTTSSRNGEIGECVSLMINRRFEKRSENEVEVSENSCVDSNYNVRERNRSLILKFKSGKENDEASEVCTKSEITCADNSKSSNGNLNISARNDVVSVSSGARETSFEEEKRRITENRASESEFSSRNRHDDENCTDLIAQSIIKQCSDNSGSDSDLACREQLHFSSYDDESEYCSSQGTTSFSDLHSEIFGDCSDYSPSLFTDSGSQFSQGSVGETHSPMYSLFLQYREEFTTLATRVNNTSSVEEEVSINHNFLRLEDLDDEESYQMLRKRERRQVFMWNYAERYFSTTEFGKLVLQQRCEMVHWIIEQSYRKQLRQETVFLGISLLDRFLSKGYFKEERNLQIVGIACLTLATRIEENQQCNRVGQKHFYVEKIVYSRCEVVAMEWIVQEVLEFQCFHPTIYNFLWFYLKAVNADAAMEKRVRCLALLALSARDQLCYWPSTVAAALVILASLELNQNASHKVIGIHVRSKDENLHECMESLEWLLRYLC</sequence>
<comment type="similarity">
    <text evidence="6">Belongs to the cyclin family.</text>
</comment>
<feature type="domain" description="Cyclin-like" evidence="8">
    <location>
        <begin position="390"/>
        <end position="477"/>
    </location>
</feature>
<feature type="region of interest" description="Disordered" evidence="7">
    <location>
        <begin position="182"/>
        <end position="215"/>
    </location>
</feature>
<keyword evidence="9" id="KW-1185">Reference proteome</keyword>
<reference evidence="10" key="2">
    <citation type="submission" date="2025-08" db="UniProtKB">
        <authorList>
            <consortium name="RefSeq"/>
        </authorList>
    </citation>
    <scope>IDENTIFICATION</scope>
    <source>
        <tissue evidence="10">Etiolated seedlings</tissue>
    </source>
</reference>
<dbReference type="SUPFAM" id="SSF47954">
    <property type="entry name" value="Cyclin-like"/>
    <property type="match status" value="2"/>
</dbReference>
<dbReference type="CDD" id="cd20721">
    <property type="entry name" value="CYCLIN_SDS-like_rpt2"/>
    <property type="match status" value="1"/>
</dbReference>
<dbReference type="STRING" id="3827.A0A1S2Y3D9"/>
<keyword evidence="4" id="KW-0131">Cell cycle</keyword>
<dbReference type="Gene3D" id="1.10.472.10">
    <property type="entry name" value="Cyclin-like"/>
    <property type="match status" value="2"/>
</dbReference>
<dbReference type="SMART" id="SM00385">
    <property type="entry name" value="CYCLIN"/>
    <property type="match status" value="1"/>
</dbReference>
<dbReference type="InterPro" id="IPR006671">
    <property type="entry name" value="Cyclin_N"/>
</dbReference>
<dbReference type="InterPro" id="IPR048258">
    <property type="entry name" value="Cyclins_cyclin-box"/>
</dbReference>
<dbReference type="KEGG" id="cam:101509079"/>
<dbReference type="InterPro" id="IPR039361">
    <property type="entry name" value="Cyclin"/>
</dbReference>
<dbReference type="InterPro" id="IPR013763">
    <property type="entry name" value="Cyclin-like_dom"/>
</dbReference>
<gene>
    <name evidence="10" type="primary">LOC101509079</name>
</gene>
<comment type="subunit">
    <text evidence="1">Interacts with the CDC2 protein kinase to form a serine/threonine kinase holoenzyme complex also known as maturation promoting factor (MPF). The cyclin subunit imparts substrate specificity to the complex.</text>
</comment>
<protein>
    <recommendedName>
        <fullName evidence="5">B-like cyclin</fullName>
    </recommendedName>
</protein>
<dbReference type="GeneID" id="101509079"/>
<evidence type="ECO:0000256" key="5">
    <source>
        <dbReference type="ARBA" id="ARBA00032263"/>
    </source>
</evidence>
<dbReference type="PROSITE" id="PS00292">
    <property type="entry name" value="CYCLINS"/>
    <property type="match status" value="1"/>
</dbReference>
<accession>A0A1S2Y3D9</accession>
<proteinExistence type="inferred from homology"/>
<evidence type="ECO:0000256" key="2">
    <source>
        <dbReference type="ARBA" id="ARBA00022618"/>
    </source>
</evidence>
<dbReference type="InterPro" id="IPR004367">
    <property type="entry name" value="Cyclin_C-dom"/>
</dbReference>
<keyword evidence="2" id="KW-0132">Cell division</keyword>
<reference evidence="9" key="1">
    <citation type="journal article" date="2013" name="Nat. Biotechnol.">
        <title>Draft genome sequence of chickpea (Cicer arietinum) provides a resource for trait improvement.</title>
        <authorList>
            <person name="Varshney R.K."/>
            <person name="Song C."/>
            <person name="Saxena R.K."/>
            <person name="Azam S."/>
            <person name="Yu S."/>
            <person name="Sharpe A.G."/>
            <person name="Cannon S."/>
            <person name="Baek J."/>
            <person name="Rosen B.D."/>
            <person name="Tar'an B."/>
            <person name="Millan T."/>
            <person name="Zhang X."/>
            <person name="Ramsay L.D."/>
            <person name="Iwata A."/>
            <person name="Wang Y."/>
            <person name="Nelson W."/>
            <person name="Farmer A.D."/>
            <person name="Gaur P.M."/>
            <person name="Soderlund C."/>
            <person name="Penmetsa R.V."/>
            <person name="Xu C."/>
            <person name="Bharti A.K."/>
            <person name="He W."/>
            <person name="Winter P."/>
            <person name="Zhao S."/>
            <person name="Hane J.K."/>
            <person name="Carrasquilla-Garcia N."/>
            <person name="Condie J.A."/>
            <person name="Upadhyaya H.D."/>
            <person name="Luo M.C."/>
            <person name="Thudi M."/>
            <person name="Gowda C.L."/>
            <person name="Singh N.P."/>
            <person name="Lichtenzveig J."/>
            <person name="Gali K.K."/>
            <person name="Rubio J."/>
            <person name="Nadarajan N."/>
            <person name="Dolezel J."/>
            <person name="Bansal K.C."/>
            <person name="Xu X."/>
            <person name="Edwards D."/>
            <person name="Zhang G."/>
            <person name="Kahl G."/>
            <person name="Gil J."/>
            <person name="Singh K.B."/>
            <person name="Datta S.K."/>
            <person name="Jackson S.A."/>
            <person name="Wang J."/>
            <person name="Cook D.R."/>
        </authorList>
    </citation>
    <scope>NUCLEOTIDE SEQUENCE [LARGE SCALE GENOMIC DNA]</scope>
    <source>
        <strain evidence="9">cv. CDC Frontier</strain>
    </source>
</reference>
<dbReference type="GO" id="GO:0044772">
    <property type="term" value="P:mitotic cell cycle phase transition"/>
    <property type="evidence" value="ECO:0007669"/>
    <property type="project" value="InterPro"/>
</dbReference>
<evidence type="ECO:0000256" key="4">
    <source>
        <dbReference type="ARBA" id="ARBA00023306"/>
    </source>
</evidence>
<dbReference type="GO" id="GO:0016538">
    <property type="term" value="F:cyclin-dependent protein serine/threonine kinase regulator activity"/>
    <property type="evidence" value="ECO:0007669"/>
    <property type="project" value="InterPro"/>
</dbReference>
<dbReference type="Proteomes" id="UP000087171">
    <property type="component" value="Chromosome Ca4"/>
</dbReference>